<proteinExistence type="predicted"/>
<gene>
    <name evidence="1" type="ORF">METZ01_LOCUS386232</name>
</gene>
<accession>A0A382UI62</accession>
<sequence>MIIICGRVNCNSQEDLLEKHSINHIMP</sequence>
<dbReference type="EMBL" id="UINC01144083">
    <property type="protein sequence ID" value="SVD33378.1"/>
    <property type="molecule type" value="Genomic_DNA"/>
</dbReference>
<dbReference type="AlphaFoldDB" id="A0A382UI62"/>
<name>A0A382UI62_9ZZZZ</name>
<organism evidence="1">
    <name type="scientific">marine metagenome</name>
    <dbReference type="NCBI Taxonomy" id="408172"/>
    <lineage>
        <taxon>unclassified sequences</taxon>
        <taxon>metagenomes</taxon>
        <taxon>ecological metagenomes</taxon>
    </lineage>
</organism>
<protein>
    <submittedName>
        <fullName evidence="1">Uncharacterized protein</fullName>
    </submittedName>
</protein>
<evidence type="ECO:0000313" key="1">
    <source>
        <dbReference type="EMBL" id="SVD33378.1"/>
    </source>
</evidence>
<reference evidence="1" key="1">
    <citation type="submission" date="2018-05" db="EMBL/GenBank/DDBJ databases">
        <authorList>
            <person name="Lanie J.A."/>
            <person name="Ng W.-L."/>
            <person name="Kazmierczak K.M."/>
            <person name="Andrzejewski T.M."/>
            <person name="Davidsen T.M."/>
            <person name="Wayne K.J."/>
            <person name="Tettelin H."/>
            <person name="Glass J.I."/>
            <person name="Rusch D."/>
            <person name="Podicherti R."/>
            <person name="Tsui H.-C.T."/>
            <person name="Winkler M.E."/>
        </authorList>
    </citation>
    <scope>NUCLEOTIDE SEQUENCE</scope>
</reference>